<dbReference type="GO" id="GO:0009279">
    <property type="term" value="C:cell outer membrane"/>
    <property type="evidence" value="ECO:0007669"/>
    <property type="project" value="UniProtKB-SubCell"/>
</dbReference>
<dbReference type="InParanoid" id="K9TEU5"/>
<evidence type="ECO:0000256" key="13">
    <source>
        <dbReference type="ARBA" id="ARBA00023237"/>
    </source>
</evidence>
<evidence type="ECO:0000259" key="16">
    <source>
        <dbReference type="Pfam" id="PF02563"/>
    </source>
</evidence>
<keyword evidence="11" id="KW-0472">Membrane</keyword>
<dbReference type="Proteomes" id="UP000010367">
    <property type="component" value="Chromosome"/>
</dbReference>
<organism evidence="19 20">
    <name type="scientific">Oscillatoria acuminata PCC 6304</name>
    <dbReference type="NCBI Taxonomy" id="56110"/>
    <lineage>
        <taxon>Bacteria</taxon>
        <taxon>Bacillati</taxon>
        <taxon>Cyanobacteriota</taxon>
        <taxon>Cyanophyceae</taxon>
        <taxon>Oscillatoriophycideae</taxon>
        <taxon>Oscillatoriales</taxon>
        <taxon>Oscillatoriaceae</taxon>
        <taxon>Oscillatoria</taxon>
    </lineage>
</organism>
<dbReference type="HOGENOM" id="CLU_022181_1_0_3"/>
<dbReference type="InterPro" id="IPR003715">
    <property type="entry name" value="Poly_export_N"/>
</dbReference>
<keyword evidence="7" id="KW-0732">Signal</keyword>
<evidence type="ECO:0000256" key="12">
    <source>
        <dbReference type="ARBA" id="ARBA00023139"/>
    </source>
</evidence>
<evidence type="ECO:0000259" key="18">
    <source>
        <dbReference type="Pfam" id="PF22461"/>
    </source>
</evidence>
<keyword evidence="14" id="KW-0449">Lipoprotein</keyword>
<evidence type="ECO:0000256" key="15">
    <source>
        <dbReference type="SAM" id="MobiDB-lite"/>
    </source>
</evidence>
<evidence type="ECO:0000256" key="11">
    <source>
        <dbReference type="ARBA" id="ARBA00023136"/>
    </source>
</evidence>
<feature type="domain" description="SLBB" evidence="18">
    <location>
        <begin position="382"/>
        <end position="468"/>
    </location>
</feature>
<name>K9TEU5_9CYAN</name>
<feature type="region of interest" description="Disordered" evidence="15">
    <location>
        <begin position="1"/>
        <end position="23"/>
    </location>
</feature>
<keyword evidence="12" id="KW-0564">Palmitate</keyword>
<evidence type="ECO:0000256" key="14">
    <source>
        <dbReference type="ARBA" id="ARBA00023288"/>
    </source>
</evidence>
<evidence type="ECO:0000256" key="4">
    <source>
        <dbReference type="ARBA" id="ARBA00022452"/>
    </source>
</evidence>
<dbReference type="TCDB" id="1.B.18.3.5">
    <property type="family name" value="the outer membrane auxiliary (oma) protein family"/>
</dbReference>
<dbReference type="InterPro" id="IPR049712">
    <property type="entry name" value="Poly_export"/>
</dbReference>
<dbReference type="GO" id="GO:0046930">
    <property type="term" value="C:pore complex"/>
    <property type="evidence" value="ECO:0007669"/>
    <property type="project" value="UniProtKB-KW"/>
</dbReference>
<dbReference type="Pfam" id="PF10531">
    <property type="entry name" value="SLBB"/>
    <property type="match status" value="1"/>
</dbReference>
<comment type="subcellular location">
    <subcellularLocation>
        <location evidence="1">Cell outer membrane</location>
        <topology evidence="1">Multi-pass membrane protein</topology>
    </subcellularLocation>
</comment>
<evidence type="ECO:0000256" key="3">
    <source>
        <dbReference type="ARBA" id="ARBA00022448"/>
    </source>
</evidence>
<dbReference type="Pfam" id="PF02563">
    <property type="entry name" value="Poly_export"/>
    <property type="match status" value="1"/>
</dbReference>
<dbReference type="eggNOG" id="COG1596">
    <property type="taxonomic scope" value="Bacteria"/>
</dbReference>
<keyword evidence="3" id="KW-0813">Transport</keyword>
<keyword evidence="8" id="KW-0625">Polysaccharide transport</keyword>
<gene>
    <name evidence="19" type="ORF">Oscil6304_1683</name>
</gene>
<feature type="domain" description="SLBB" evidence="18">
    <location>
        <begin position="152"/>
        <end position="239"/>
    </location>
</feature>
<dbReference type="GO" id="GO:0015288">
    <property type="term" value="F:porin activity"/>
    <property type="evidence" value="ECO:0007669"/>
    <property type="project" value="UniProtKB-KW"/>
</dbReference>
<protein>
    <submittedName>
        <fullName evidence="19">Periplasmic protein involved in polysaccharide export</fullName>
    </submittedName>
</protein>
<dbReference type="Pfam" id="PF22461">
    <property type="entry name" value="SLBB_2"/>
    <property type="match status" value="4"/>
</dbReference>
<accession>K9TEU5</accession>
<comment type="similarity">
    <text evidence="2">Belongs to the BexD/CtrA/VexA family.</text>
</comment>
<keyword evidence="9" id="KW-0406">Ion transport</keyword>
<dbReference type="PANTHER" id="PTHR33619:SF3">
    <property type="entry name" value="POLYSACCHARIDE EXPORT PROTEIN GFCE-RELATED"/>
    <property type="match status" value="1"/>
</dbReference>
<dbReference type="RefSeq" id="WP_015148021.1">
    <property type="nucleotide sequence ID" value="NC_019693.1"/>
</dbReference>
<feature type="domain" description="SLBB" evidence="18">
    <location>
        <begin position="268"/>
        <end position="353"/>
    </location>
</feature>
<keyword evidence="6" id="KW-0812">Transmembrane</keyword>
<dbReference type="Gene3D" id="3.10.560.10">
    <property type="entry name" value="Outer membrane lipoprotein wza domain like"/>
    <property type="match status" value="5"/>
</dbReference>
<feature type="compositionally biased region" description="Polar residues" evidence="15">
    <location>
        <begin position="1"/>
        <end position="16"/>
    </location>
</feature>
<evidence type="ECO:0000256" key="7">
    <source>
        <dbReference type="ARBA" id="ARBA00022729"/>
    </source>
</evidence>
<sequence length="741" mass="78850">MVSAESFSTLSPSYPRSSRPDLSQPIAQSVSGLTISMLIALISALPAVAQPSLAPGQEPQLLAQGAAFQEAYTLGPGDRIQIDIFNVPEYSGENGQHQVLVDGTLNLPLVGRVSVEGLTLEQAAGRLRNLYAPYLQRPEFLTISLMERRPVQVGISGEVRRPGSYIIAMNEAGSARPTITTAIERAGGITSTANIRQVELLRRTRGGPSQLIIIDLTTLVRLGDLTQDITIRDGDTIFIPPDPNINNNDARQLAESSISGDPTQPINIAVVGEINRPGSYTVAGDAEAGGLLTLTRALQTAGGVTQSAEVGQIQVRRQPKSGPAQILSVNLWQLLNGDISQDIILQQGDTIYVPTGSGFSPAESSRLAQANFAGDPTQPVNIAVVGEVSRPGSYTVTRMDEAGGLLTVTRALQTAGGVTLSANIREIRVNRRPQAGSPQTIVVNLWEMLDRGDFSQDIILQQGDTIEVPTASNPNSIETSRIATANFAANTATPLNIAIVGEVNRPGTYTISGEDVTATGNLETLTAPSTGGGVVGLPTVTRAIKIAGGITPTADIRRIQVLRQRNNGTQQLIDVNLWELLENGNLNQDVLLQQGDTIVVQTATNVDLAEAPRLATASFSPNRIQVNIVGEIQQPGLVELPPNSSLNQAILVAGGFNNTRAEKDEVELIRLNSNGTVSRQTIPIDFAQGLDEGTNPILQNNDVIVVGRTRLARFGDRVSPVGQVTNSVFSLFGILRFFNLF</sequence>
<evidence type="ECO:0000256" key="2">
    <source>
        <dbReference type="ARBA" id="ARBA00009450"/>
    </source>
</evidence>
<dbReference type="GO" id="GO:0015159">
    <property type="term" value="F:polysaccharide transmembrane transporter activity"/>
    <property type="evidence" value="ECO:0007669"/>
    <property type="project" value="InterPro"/>
</dbReference>
<evidence type="ECO:0000259" key="17">
    <source>
        <dbReference type="Pfam" id="PF10531"/>
    </source>
</evidence>
<dbReference type="Gene3D" id="3.30.1950.10">
    <property type="entry name" value="wza like domain"/>
    <property type="match status" value="1"/>
</dbReference>
<evidence type="ECO:0000256" key="8">
    <source>
        <dbReference type="ARBA" id="ARBA00023047"/>
    </source>
</evidence>
<dbReference type="EMBL" id="CP003607">
    <property type="protein sequence ID" value="AFY81377.1"/>
    <property type="molecule type" value="Genomic_DNA"/>
</dbReference>
<feature type="domain" description="Soluble ligand binding" evidence="17">
    <location>
        <begin position="626"/>
        <end position="677"/>
    </location>
</feature>
<dbReference type="STRING" id="56110.Oscil6304_1683"/>
<dbReference type="GO" id="GO:0006811">
    <property type="term" value="P:monoatomic ion transport"/>
    <property type="evidence" value="ECO:0007669"/>
    <property type="project" value="UniProtKB-KW"/>
</dbReference>
<feature type="domain" description="Polysaccharide export protein N-terminal" evidence="16">
    <location>
        <begin position="69"/>
        <end position="139"/>
    </location>
</feature>
<dbReference type="AlphaFoldDB" id="K9TEU5"/>
<proteinExistence type="inferred from homology"/>
<evidence type="ECO:0000313" key="20">
    <source>
        <dbReference type="Proteomes" id="UP000010367"/>
    </source>
</evidence>
<evidence type="ECO:0000313" key="19">
    <source>
        <dbReference type="EMBL" id="AFY81377.1"/>
    </source>
</evidence>
<evidence type="ECO:0000256" key="1">
    <source>
        <dbReference type="ARBA" id="ARBA00004571"/>
    </source>
</evidence>
<keyword evidence="20" id="KW-1185">Reference proteome</keyword>
<reference evidence="19 20" key="1">
    <citation type="submission" date="2012-06" db="EMBL/GenBank/DDBJ databases">
        <title>Finished chromosome of genome of Oscillatoria acuminata PCC 6304.</title>
        <authorList>
            <consortium name="US DOE Joint Genome Institute"/>
            <person name="Gugger M."/>
            <person name="Coursin T."/>
            <person name="Rippka R."/>
            <person name="Tandeau De Marsac N."/>
            <person name="Huntemann M."/>
            <person name="Wei C.-L."/>
            <person name="Han J."/>
            <person name="Detter J.C."/>
            <person name="Han C."/>
            <person name="Tapia R."/>
            <person name="Davenport K."/>
            <person name="Daligault H."/>
            <person name="Erkkila T."/>
            <person name="Gu W."/>
            <person name="Munk A.C.C."/>
            <person name="Teshima H."/>
            <person name="Xu Y."/>
            <person name="Chain P."/>
            <person name="Chen A."/>
            <person name="Krypides N."/>
            <person name="Mavromatis K."/>
            <person name="Markowitz V."/>
            <person name="Szeto E."/>
            <person name="Ivanova N."/>
            <person name="Mikhailova N."/>
            <person name="Ovchinnikova G."/>
            <person name="Pagani I."/>
            <person name="Pati A."/>
            <person name="Goodwin L."/>
            <person name="Peters L."/>
            <person name="Pitluck S."/>
            <person name="Woyke T."/>
            <person name="Kerfeld C."/>
        </authorList>
    </citation>
    <scope>NUCLEOTIDE SEQUENCE [LARGE SCALE GENOMIC DNA]</scope>
    <source>
        <strain evidence="19 20">PCC 6304</strain>
    </source>
</reference>
<keyword evidence="5" id="KW-0762">Sugar transport</keyword>
<keyword evidence="13" id="KW-0998">Cell outer membrane</keyword>
<keyword evidence="4" id="KW-1134">Transmembrane beta strand</keyword>
<evidence type="ECO:0000256" key="10">
    <source>
        <dbReference type="ARBA" id="ARBA00023114"/>
    </source>
</evidence>
<dbReference type="PATRIC" id="fig|56110.3.peg.2024"/>
<feature type="domain" description="SLBB" evidence="18">
    <location>
        <begin position="539"/>
        <end position="600"/>
    </location>
</feature>
<dbReference type="InterPro" id="IPR054765">
    <property type="entry name" value="SLBB_dom"/>
</dbReference>
<keyword evidence="10" id="KW-0626">Porin</keyword>
<dbReference type="InterPro" id="IPR019554">
    <property type="entry name" value="Soluble_ligand-bd"/>
</dbReference>
<dbReference type="PANTHER" id="PTHR33619">
    <property type="entry name" value="POLYSACCHARIDE EXPORT PROTEIN GFCE-RELATED"/>
    <property type="match status" value="1"/>
</dbReference>
<evidence type="ECO:0000256" key="5">
    <source>
        <dbReference type="ARBA" id="ARBA00022597"/>
    </source>
</evidence>
<dbReference type="KEGG" id="oac:Oscil6304_1683"/>
<evidence type="ECO:0000256" key="6">
    <source>
        <dbReference type="ARBA" id="ARBA00022692"/>
    </source>
</evidence>
<evidence type="ECO:0000256" key="9">
    <source>
        <dbReference type="ARBA" id="ARBA00023065"/>
    </source>
</evidence>